<dbReference type="RefSeq" id="WP_053594782.1">
    <property type="nucleotide sequence ID" value="NZ_CP067341.1"/>
</dbReference>
<evidence type="ECO:0000313" key="2">
    <source>
        <dbReference type="EMBL" id="QQP13379.1"/>
    </source>
</evidence>
<organism evidence="2 3">
    <name type="scientific">Lysinibacillus agricola</name>
    <dbReference type="NCBI Taxonomy" id="2590012"/>
    <lineage>
        <taxon>Bacteria</taxon>
        <taxon>Bacillati</taxon>
        <taxon>Bacillota</taxon>
        <taxon>Bacilli</taxon>
        <taxon>Bacillales</taxon>
        <taxon>Bacillaceae</taxon>
        <taxon>Lysinibacillus</taxon>
    </lineage>
</organism>
<keyword evidence="1" id="KW-0732">Signal</keyword>
<reference evidence="2 3" key="1">
    <citation type="submission" date="2020-01" db="EMBL/GenBank/DDBJ databases">
        <authorList>
            <person name="Liu G."/>
            <person name="Liu B."/>
        </authorList>
    </citation>
    <scope>NUCLEOTIDE SEQUENCE [LARGE SCALE GENOMIC DNA]</scope>
    <source>
        <strain evidence="2 3">FJAT-51161</strain>
    </source>
</reference>
<protein>
    <recommendedName>
        <fullName evidence="4">Lipoprotein</fullName>
    </recommendedName>
</protein>
<evidence type="ECO:0000313" key="3">
    <source>
        <dbReference type="Proteomes" id="UP000596049"/>
    </source>
</evidence>
<feature type="chain" id="PRO_5045973044" description="Lipoprotein" evidence="1">
    <location>
        <begin position="19"/>
        <end position="229"/>
    </location>
</feature>
<gene>
    <name evidence="2" type="ORF">FJQ98_04775</name>
</gene>
<name>A0ABX7AUA0_9BACI</name>
<feature type="signal peptide" evidence="1">
    <location>
        <begin position="1"/>
        <end position="18"/>
    </location>
</feature>
<dbReference type="PROSITE" id="PS51257">
    <property type="entry name" value="PROKAR_LIPOPROTEIN"/>
    <property type="match status" value="1"/>
</dbReference>
<accession>A0ABX7AUA0</accession>
<sequence length="229" mass="26439">MKKVFMMFSLFLVMILGACNSLSNDQLIKDYVKDTHGFDIVIKSSDKNSLELGKDSYVVSPVDHQELEFTVVVNSYSAEDEPKLNYRNKHLIRDNYSTALAADTELHKLDEVIPEIKKLGFNESFNDEPRVFFSEVKDDIWGFLYSTSHLDIKSFEEKDFDRLYEVHKLIKQSGASFDLIIVSDTRELNDRGSLVLDIKKLKDVNTKEEFLLEMKKANPGITGFYENKK</sequence>
<evidence type="ECO:0008006" key="4">
    <source>
        <dbReference type="Google" id="ProtNLM"/>
    </source>
</evidence>
<evidence type="ECO:0000256" key="1">
    <source>
        <dbReference type="SAM" id="SignalP"/>
    </source>
</evidence>
<dbReference type="Proteomes" id="UP000596049">
    <property type="component" value="Chromosome"/>
</dbReference>
<keyword evidence="3" id="KW-1185">Reference proteome</keyword>
<dbReference type="EMBL" id="CP067341">
    <property type="protein sequence ID" value="QQP13379.1"/>
    <property type="molecule type" value="Genomic_DNA"/>
</dbReference>
<proteinExistence type="predicted"/>